<evidence type="ECO:0000313" key="1">
    <source>
        <dbReference type="EMBL" id="DAG01317.1"/>
    </source>
</evidence>
<protein>
    <submittedName>
        <fullName evidence="1">Uncharacterized protein</fullName>
    </submittedName>
</protein>
<reference evidence="1" key="1">
    <citation type="journal article" date="2021" name="Proc. Natl. Acad. Sci. U.S.A.">
        <title>A Catalog of Tens of Thousands of Viruses from Human Metagenomes Reveals Hidden Associations with Chronic Diseases.</title>
        <authorList>
            <person name="Tisza M.J."/>
            <person name="Buck C.B."/>
        </authorList>
    </citation>
    <scope>NUCLEOTIDE SEQUENCE</scope>
    <source>
        <strain evidence="1">Ctk6V34</strain>
    </source>
</reference>
<organism evidence="1">
    <name type="scientific">Myoviridae sp. ctk6V34</name>
    <dbReference type="NCBI Taxonomy" id="2825164"/>
    <lineage>
        <taxon>Viruses</taxon>
        <taxon>Duplodnaviria</taxon>
        <taxon>Heunggongvirae</taxon>
        <taxon>Uroviricota</taxon>
        <taxon>Caudoviricetes</taxon>
    </lineage>
</organism>
<proteinExistence type="predicted"/>
<accession>A0A8S5V3N1</accession>
<name>A0A8S5V3N1_9CAUD</name>
<dbReference type="EMBL" id="BK016190">
    <property type="protein sequence ID" value="DAG01317.1"/>
    <property type="molecule type" value="Genomic_DNA"/>
</dbReference>
<sequence>MITQYLDRYIFSSQNQRYSLYTPFLNKFRESSKKSIDKIEKSLYNVLRI</sequence>